<comment type="subcellular location">
    <subcellularLocation>
        <location evidence="1">Membrane</location>
    </subcellularLocation>
</comment>
<dbReference type="PANTHER" id="PTHR30627">
    <property type="entry name" value="PEPTIDOGLYCAN D,D-TRANSPEPTIDASE"/>
    <property type="match status" value="1"/>
</dbReference>
<comment type="caution">
    <text evidence="7">The sequence shown here is derived from an EMBL/GenBank/DDBJ whole genome shotgun (WGS) entry which is preliminary data.</text>
</comment>
<accession>A0ABV9F5V1</accession>
<evidence type="ECO:0000313" key="7">
    <source>
        <dbReference type="EMBL" id="MFC4596563.1"/>
    </source>
</evidence>
<feature type="domain" description="Penicillin-binding protein dimerisation" evidence="6">
    <location>
        <begin position="67"/>
        <end position="173"/>
    </location>
</feature>
<keyword evidence="2" id="KW-0378">Hydrolase</keyword>
<dbReference type="InterPro" id="IPR012338">
    <property type="entry name" value="Beta-lactam/transpept-like"/>
</dbReference>
<feature type="domain" description="Penicillin-binding protein transpeptidase" evidence="5">
    <location>
        <begin position="233"/>
        <end position="526"/>
    </location>
</feature>
<dbReference type="InterPro" id="IPR036138">
    <property type="entry name" value="PBP_dimer_sf"/>
</dbReference>
<reference evidence="8" key="1">
    <citation type="journal article" date="2019" name="Int. J. Syst. Evol. Microbiol.">
        <title>The Global Catalogue of Microorganisms (GCM) 10K type strain sequencing project: providing services to taxonomists for standard genome sequencing and annotation.</title>
        <authorList>
            <consortium name="The Broad Institute Genomics Platform"/>
            <consortium name="The Broad Institute Genome Sequencing Center for Infectious Disease"/>
            <person name="Wu L."/>
            <person name="Ma J."/>
        </authorList>
    </citation>
    <scope>NUCLEOTIDE SEQUENCE [LARGE SCALE GENOMIC DNA]</scope>
    <source>
        <strain evidence="8">NBRC 103632</strain>
    </source>
</reference>
<dbReference type="Proteomes" id="UP001595957">
    <property type="component" value="Unassembled WGS sequence"/>
</dbReference>
<evidence type="ECO:0000259" key="6">
    <source>
        <dbReference type="Pfam" id="PF03717"/>
    </source>
</evidence>
<keyword evidence="2" id="KW-0645">Protease</keyword>
<dbReference type="InterPro" id="IPR001460">
    <property type="entry name" value="PCN-bd_Tpept"/>
</dbReference>
<feature type="transmembrane region" description="Helical" evidence="4">
    <location>
        <begin position="28"/>
        <end position="48"/>
    </location>
</feature>
<keyword evidence="8" id="KW-1185">Reference proteome</keyword>
<dbReference type="EMBL" id="JBHSFZ010000064">
    <property type="protein sequence ID" value="MFC4596563.1"/>
    <property type="molecule type" value="Genomic_DNA"/>
</dbReference>
<dbReference type="Pfam" id="PF00905">
    <property type="entry name" value="Transpeptidase"/>
    <property type="match status" value="1"/>
</dbReference>
<dbReference type="RefSeq" id="WP_066527351.1">
    <property type="nucleotide sequence ID" value="NZ_JBHSFZ010000064.1"/>
</dbReference>
<sequence>MATIIVQPGGARAGKQRVDLTAIAHNRLMLLLILFMAITAVVILRLTWVGIFAHGTSGGGDASGLIPARADIVDRNGVPLARTMDAYSIAVRPSKLIGEPAELARKLHEIFPDEPEAAFYKKLTGKGWAYLRRRALPEEVAAVNALGEIGIEFPREKERLYPQRSLAAHILGFAPNGEGTGGMGVEAAFNDRLTDPALRGQPFAISIDSRVQGALESELYAQMVSQNAKGAGGVIMDANTGEVIAMASIPVFDPNKLQNYAGKNCSESPLCNQIVQARYELGSTFKPLSIAEAMDRGVVTSMAKRYDATAPLAVAGFHIKDDHSLGRWINVPEILVHSSNIGTARIADEMGAAPMQQLFRNLQFDQRAPIELKERAKSLWPYNWGRITTMTVSYGHGIAVTPLHLAAAYAALVNGGIWRPATLRKLHANEVPEGHRVFSAATSARMRQLLRMIVAAGTGRSADAKGFRVGGKTGSAEKPEEGRYNKSSLVTTFASAFPMDNPRYVVLAMMDEPKGNAQTFGLRTAAWTAAPVVKRVVERTGPMLGVLPDERRDVDISDLMPLLGQEKEKH</sequence>
<keyword evidence="4" id="KW-1133">Transmembrane helix</keyword>
<gene>
    <name evidence="7" type="ORF">ACFO3E_20645</name>
</gene>
<keyword evidence="4" id="KW-0812">Transmembrane</keyword>
<keyword evidence="3 4" id="KW-0472">Membrane</keyword>
<evidence type="ECO:0000256" key="3">
    <source>
        <dbReference type="ARBA" id="ARBA00023136"/>
    </source>
</evidence>
<dbReference type="PANTHER" id="PTHR30627:SF1">
    <property type="entry name" value="PEPTIDOGLYCAN D,D-TRANSPEPTIDASE FTSI"/>
    <property type="match status" value="1"/>
</dbReference>
<evidence type="ECO:0000256" key="4">
    <source>
        <dbReference type="SAM" id="Phobius"/>
    </source>
</evidence>
<evidence type="ECO:0000256" key="2">
    <source>
        <dbReference type="ARBA" id="ARBA00022645"/>
    </source>
</evidence>
<evidence type="ECO:0000259" key="5">
    <source>
        <dbReference type="Pfam" id="PF00905"/>
    </source>
</evidence>
<dbReference type="Gene3D" id="3.90.1310.10">
    <property type="entry name" value="Penicillin-binding protein 2a (Domain 2)"/>
    <property type="match status" value="1"/>
</dbReference>
<dbReference type="Gene3D" id="3.40.710.10">
    <property type="entry name" value="DD-peptidase/beta-lactamase superfamily"/>
    <property type="match status" value="1"/>
</dbReference>
<evidence type="ECO:0000313" key="8">
    <source>
        <dbReference type="Proteomes" id="UP001595957"/>
    </source>
</evidence>
<dbReference type="InterPro" id="IPR005311">
    <property type="entry name" value="PBP_dimer"/>
</dbReference>
<dbReference type="Pfam" id="PF03717">
    <property type="entry name" value="PBP_dimer"/>
    <property type="match status" value="1"/>
</dbReference>
<evidence type="ECO:0000256" key="1">
    <source>
        <dbReference type="ARBA" id="ARBA00004370"/>
    </source>
</evidence>
<name>A0ABV9F5V1_9SPHN</name>
<organism evidence="7 8">
    <name type="scientific">Sphingobium tyrosinilyticum</name>
    <dbReference type="NCBI Taxonomy" id="2715436"/>
    <lineage>
        <taxon>Bacteria</taxon>
        <taxon>Pseudomonadati</taxon>
        <taxon>Pseudomonadota</taxon>
        <taxon>Alphaproteobacteria</taxon>
        <taxon>Sphingomonadales</taxon>
        <taxon>Sphingomonadaceae</taxon>
        <taxon>Sphingobium</taxon>
    </lineage>
</organism>
<dbReference type="InterPro" id="IPR050515">
    <property type="entry name" value="Beta-lactam/transpept"/>
</dbReference>
<dbReference type="SUPFAM" id="SSF56601">
    <property type="entry name" value="beta-lactamase/transpeptidase-like"/>
    <property type="match status" value="1"/>
</dbReference>
<protein>
    <submittedName>
        <fullName evidence="7">Peptidoglycan D,D-transpeptidase FtsI family protein</fullName>
    </submittedName>
</protein>
<keyword evidence="2" id="KW-0121">Carboxypeptidase</keyword>
<dbReference type="Gene3D" id="3.30.450.330">
    <property type="match status" value="1"/>
</dbReference>
<proteinExistence type="predicted"/>
<dbReference type="SUPFAM" id="SSF56519">
    <property type="entry name" value="Penicillin binding protein dimerisation domain"/>
    <property type="match status" value="1"/>
</dbReference>